<keyword evidence="5" id="KW-1185">Reference proteome</keyword>
<protein>
    <submittedName>
        <fullName evidence="3">Uncharacterized protein</fullName>
    </submittedName>
</protein>
<comment type="caution">
    <text evidence="3">The sequence shown here is derived from an EMBL/GenBank/DDBJ whole genome shotgun (WGS) entry which is preliminary data.</text>
</comment>
<evidence type="ECO:0000313" key="2">
    <source>
        <dbReference type="EMBL" id="CAD6949487.1"/>
    </source>
</evidence>
<dbReference type="AlphaFoldDB" id="A0A177VFY7"/>
<evidence type="ECO:0000313" key="3">
    <source>
        <dbReference type="EMBL" id="KAE8261276.1"/>
    </source>
</evidence>
<name>A0A177VFY7_9BASI</name>
<evidence type="ECO:0000256" key="1">
    <source>
        <dbReference type="SAM" id="Phobius"/>
    </source>
</evidence>
<reference evidence="2" key="3">
    <citation type="submission" date="2020-10" db="EMBL/GenBank/DDBJ databases">
        <authorList>
            <person name="Sedaghatjoo S."/>
        </authorList>
    </citation>
    <scope>NUCLEOTIDE SEQUENCE</scope>
    <source>
        <strain evidence="2">AZH3</strain>
    </source>
</reference>
<feature type="transmembrane region" description="Helical" evidence="1">
    <location>
        <begin position="170"/>
        <end position="193"/>
    </location>
</feature>
<accession>A0A177VFY7</accession>
<evidence type="ECO:0000313" key="4">
    <source>
        <dbReference type="Proteomes" id="UP000077671"/>
    </source>
</evidence>
<dbReference type="EMBL" id="CAJHJG010005332">
    <property type="protein sequence ID" value="CAD6949487.1"/>
    <property type="molecule type" value="Genomic_DNA"/>
</dbReference>
<keyword evidence="1" id="KW-1133">Transmembrane helix</keyword>
<feature type="transmembrane region" description="Helical" evidence="1">
    <location>
        <begin position="112"/>
        <end position="135"/>
    </location>
</feature>
<gene>
    <name evidence="3" type="ORF">A4X03_0g3395</name>
    <name evidence="2" type="ORF">JKIAZH3_G6746</name>
</gene>
<sequence length="260" mass="28139">MGADMSIMNTDPPKTHRALCGLRYDNAFGFTSSGPQKLTPTCFNDIILEPLATWVLLLVILPVLIAAVWIPASKKYGKHSWVGLVRWKYGQETSLNKGVTPRRFGKLRAVGNIIYTLLVLAALLMNVLQIVRLALAHRGVGLLPFNLVGIIIALVLMLHPSPPSRSARTATSLALLSFWSLLIAFTAVALAHFHSLVGIEDRKGTEYLLSDESLDVGVQVGLYGIFFLVEAARLIGYALGKGTTTAGPKMETEQTSAGTV</sequence>
<evidence type="ECO:0000313" key="5">
    <source>
        <dbReference type="Proteomes" id="UP000836402"/>
    </source>
</evidence>
<dbReference type="Proteomes" id="UP000077671">
    <property type="component" value="Unassembled WGS sequence"/>
</dbReference>
<keyword evidence="1" id="KW-0472">Membrane</keyword>
<dbReference type="Proteomes" id="UP000836402">
    <property type="component" value="Unassembled WGS sequence"/>
</dbReference>
<feature type="transmembrane region" description="Helical" evidence="1">
    <location>
        <begin position="141"/>
        <end position="158"/>
    </location>
</feature>
<dbReference type="EMBL" id="LWDD02000388">
    <property type="protein sequence ID" value="KAE8261276.1"/>
    <property type="molecule type" value="Genomic_DNA"/>
</dbReference>
<proteinExistence type="predicted"/>
<feature type="transmembrane region" description="Helical" evidence="1">
    <location>
        <begin position="51"/>
        <end position="70"/>
    </location>
</feature>
<feature type="transmembrane region" description="Helical" evidence="1">
    <location>
        <begin position="220"/>
        <end position="240"/>
    </location>
</feature>
<reference evidence="3" key="2">
    <citation type="journal article" date="2019" name="IMA Fungus">
        <title>Genome sequencing and comparison of five Tilletia species to identify candidate genes for the detection of regulated species infecting wheat.</title>
        <authorList>
            <person name="Nguyen H.D.T."/>
            <person name="Sultana T."/>
            <person name="Kesanakurti P."/>
            <person name="Hambleton S."/>
        </authorList>
    </citation>
    <scope>NUCLEOTIDE SEQUENCE</scope>
    <source>
        <strain evidence="3">DAOMC 238032</strain>
    </source>
</reference>
<organism evidence="3 4">
    <name type="scientific">Tilletia caries</name>
    <name type="common">wheat bunt fungus</name>
    <dbReference type="NCBI Taxonomy" id="13290"/>
    <lineage>
        <taxon>Eukaryota</taxon>
        <taxon>Fungi</taxon>
        <taxon>Dikarya</taxon>
        <taxon>Basidiomycota</taxon>
        <taxon>Ustilaginomycotina</taxon>
        <taxon>Exobasidiomycetes</taxon>
        <taxon>Tilletiales</taxon>
        <taxon>Tilletiaceae</taxon>
        <taxon>Tilletia</taxon>
    </lineage>
</organism>
<reference evidence="3" key="1">
    <citation type="submission" date="2016-04" db="EMBL/GenBank/DDBJ databases">
        <authorList>
            <person name="Nguyen H.D."/>
            <person name="Kesanakurti P."/>
            <person name="Cullis J."/>
            <person name="Levesque C.A."/>
            <person name="Hambleton S."/>
        </authorList>
    </citation>
    <scope>NUCLEOTIDE SEQUENCE</scope>
    <source>
        <strain evidence="3">DAOMC 238032</strain>
    </source>
</reference>
<keyword evidence="1" id="KW-0812">Transmembrane</keyword>